<dbReference type="Proteomes" id="UP000036908">
    <property type="component" value="Unassembled WGS sequence"/>
</dbReference>
<feature type="site" description="Important for catalytic activity" evidence="3">
    <location>
        <position position="139"/>
    </location>
</feature>
<dbReference type="PATRIC" id="fig|1566026.4.peg.1298"/>
<dbReference type="InterPro" id="IPR008927">
    <property type="entry name" value="6-PGluconate_DH-like_C_sf"/>
</dbReference>
<name>A0A0L8AHY8_9BACT</name>
<dbReference type="NCBIfam" id="NF004474">
    <property type="entry name" value="PRK05808.1"/>
    <property type="match status" value="1"/>
</dbReference>
<dbReference type="FunFam" id="3.40.50.720:FF:000009">
    <property type="entry name" value="Fatty oxidation complex, alpha subunit"/>
    <property type="match status" value="1"/>
</dbReference>
<dbReference type="Pfam" id="PF00725">
    <property type="entry name" value="3HCDH"/>
    <property type="match status" value="1"/>
</dbReference>
<dbReference type="InterPro" id="IPR036291">
    <property type="entry name" value="NAD(P)-bd_dom_sf"/>
</dbReference>
<evidence type="ECO:0000256" key="4">
    <source>
        <dbReference type="PIRSR" id="PIRSR000105-2"/>
    </source>
</evidence>
<reference evidence="8" key="1">
    <citation type="submission" date="2014-11" db="EMBL/GenBank/DDBJ databases">
        <title>Genome sequencing of Roseivirga sp. D-25.</title>
        <authorList>
            <person name="Selvaratnam C."/>
            <person name="Thevarajoo S."/>
            <person name="Goh K.M."/>
            <person name="Eee R."/>
            <person name="Chan K.-G."/>
            <person name="Chong C.S."/>
        </authorList>
    </citation>
    <scope>NUCLEOTIDE SEQUENCE [LARGE SCALE GENOMIC DNA]</scope>
    <source>
        <strain evidence="8">D-25</strain>
    </source>
</reference>
<dbReference type="InterPro" id="IPR006108">
    <property type="entry name" value="3HC_DH_C"/>
</dbReference>
<dbReference type="SUPFAM" id="SSF48179">
    <property type="entry name" value="6-phosphogluconate dehydrogenase C-terminal domain-like"/>
    <property type="match status" value="1"/>
</dbReference>
<evidence type="ECO:0000256" key="2">
    <source>
        <dbReference type="ARBA" id="ARBA00023002"/>
    </source>
</evidence>
<dbReference type="OrthoDB" id="9771883at2"/>
<keyword evidence="4" id="KW-0520">NAD</keyword>
<proteinExistence type="inferred from homology"/>
<dbReference type="GO" id="GO:0006631">
    <property type="term" value="P:fatty acid metabolic process"/>
    <property type="evidence" value="ECO:0007669"/>
    <property type="project" value="InterPro"/>
</dbReference>
<feature type="domain" description="3-hydroxyacyl-CoA dehydrogenase C-terminal" evidence="5">
    <location>
        <begin position="185"/>
        <end position="281"/>
    </location>
</feature>
<dbReference type="InterPro" id="IPR022694">
    <property type="entry name" value="3-OHacyl-CoA_DH"/>
</dbReference>
<dbReference type="PANTHER" id="PTHR48075:SF5">
    <property type="entry name" value="3-HYDROXYBUTYRYL-COA DEHYDROGENASE"/>
    <property type="match status" value="1"/>
</dbReference>
<protein>
    <submittedName>
        <fullName evidence="7">3-hydroxybutyryl-CoA dehydrogenase</fullName>
        <ecNumber evidence="7">1.1.1.157</ecNumber>
    </submittedName>
</protein>
<dbReference type="GO" id="GO:0008691">
    <property type="term" value="F:3-hydroxybutyryl-CoA dehydrogenase activity"/>
    <property type="evidence" value="ECO:0007669"/>
    <property type="project" value="UniProtKB-EC"/>
</dbReference>
<evidence type="ECO:0000256" key="3">
    <source>
        <dbReference type="PIRSR" id="PIRSR000105-1"/>
    </source>
</evidence>
<feature type="domain" description="3-hydroxyacyl-CoA dehydrogenase NAD binding" evidence="6">
    <location>
        <begin position="4"/>
        <end position="182"/>
    </location>
</feature>
<dbReference type="SUPFAM" id="SSF51735">
    <property type="entry name" value="NAD(P)-binding Rossmann-fold domains"/>
    <property type="match status" value="1"/>
</dbReference>
<evidence type="ECO:0000259" key="6">
    <source>
        <dbReference type="Pfam" id="PF02737"/>
    </source>
</evidence>
<feature type="binding site" evidence="4">
    <location>
        <position position="142"/>
    </location>
    <ligand>
        <name>NAD(+)</name>
        <dbReference type="ChEBI" id="CHEBI:57540"/>
    </ligand>
</feature>
<keyword evidence="8" id="KW-1185">Reference proteome</keyword>
<feature type="binding site" evidence="4">
    <location>
        <position position="31"/>
    </location>
    <ligand>
        <name>NAD(+)</name>
        <dbReference type="ChEBI" id="CHEBI:57540"/>
    </ligand>
</feature>
<evidence type="ECO:0000256" key="1">
    <source>
        <dbReference type="ARBA" id="ARBA00009463"/>
    </source>
</evidence>
<feature type="binding site" evidence="4">
    <location>
        <position position="96"/>
    </location>
    <ligand>
        <name>NAD(+)</name>
        <dbReference type="ChEBI" id="CHEBI:57540"/>
    </ligand>
</feature>
<comment type="similarity">
    <text evidence="1">Belongs to the 3-hydroxyacyl-CoA dehydrogenase family.</text>
</comment>
<dbReference type="EMBL" id="JSVA01000017">
    <property type="protein sequence ID" value="KOF02014.1"/>
    <property type="molecule type" value="Genomic_DNA"/>
</dbReference>
<dbReference type="RefSeq" id="WP_053224541.1">
    <property type="nucleotide sequence ID" value="NZ_JSVA01000017.1"/>
</dbReference>
<accession>A0A0L8AHY8</accession>
<sequence length="296" mass="31862">MKNISVIGSGTMGNGIAHVYAQSGFAVNLVDISADALARALKTIEKNLDRMVAKERIDEATKNSTLANITTHTDLKTGVANADLVIEAATENVDIKLKIFRDLDAFTKPECILASNTSSIPITKIGAATNRPDKVIGMHFMNPVPVMKLVEVINGYATAAEVTALVMETSKKLGKVPVEVNDYPGFVANRILMPMINEAIISLFEGVAGVEEIDTVMKLGMAHPMGPLQLADFIGLDVCLSIMNVLYEGFGNPKYAPCPLLVNMVTAGYLGVKSGEGFYSWNHGTKELIVSKQFKK</sequence>
<feature type="binding site" evidence="4">
    <location>
        <position position="273"/>
    </location>
    <ligand>
        <name>NAD(+)</name>
        <dbReference type="ChEBI" id="CHEBI:57540"/>
    </ligand>
</feature>
<dbReference type="InterPro" id="IPR006176">
    <property type="entry name" value="3-OHacyl-CoA_DH_NAD-bd"/>
</dbReference>
<dbReference type="Gene3D" id="1.10.1040.10">
    <property type="entry name" value="N-(1-d-carboxylethyl)-l-norvaline Dehydrogenase, domain 2"/>
    <property type="match status" value="1"/>
</dbReference>
<dbReference type="EC" id="1.1.1.157" evidence="7"/>
<feature type="binding site" evidence="4">
    <location>
        <position position="91"/>
    </location>
    <ligand>
        <name>NAD(+)</name>
        <dbReference type="ChEBI" id="CHEBI:57540"/>
    </ligand>
</feature>
<dbReference type="Gene3D" id="3.40.50.720">
    <property type="entry name" value="NAD(P)-binding Rossmann-like Domain"/>
    <property type="match status" value="1"/>
</dbReference>
<dbReference type="PROSITE" id="PS00067">
    <property type="entry name" value="3HCDH"/>
    <property type="match status" value="1"/>
</dbReference>
<evidence type="ECO:0000259" key="5">
    <source>
        <dbReference type="Pfam" id="PF00725"/>
    </source>
</evidence>
<dbReference type="InterPro" id="IPR006180">
    <property type="entry name" value="3-OHacyl-CoA_DH_CS"/>
</dbReference>
<feature type="binding site" evidence="4">
    <location>
        <position position="118"/>
    </location>
    <ligand>
        <name>NAD(+)</name>
        <dbReference type="ChEBI" id="CHEBI:57540"/>
    </ligand>
</feature>
<dbReference type="InterPro" id="IPR013328">
    <property type="entry name" value="6PGD_dom2"/>
</dbReference>
<organism evidence="7 8">
    <name type="scientific">Roseivirga seohaensis subsp. aquiponti</name>
    <dbReference type="NCBI Taxonomy" id="1566026"/>
    <lineage>
        <taxon>Bacteria</taxon>
        <taxon>Pseudomonadati</taxon>
        <taxon>Bacteroidota</taxon>
        <taxon>Cytophagia</taxon>
        <taxon>Cytophagales</taxon>
        <taxon>Roseivirgaceae</taxon>
        <taxon>Roseivirga</taxon>
    </lineage>
</organism>
<evidence type="ECO:0000313" key="8">
    <source>
        <dbReference type="Proteomes" id="UP000036908"/>
    </source>
</evidence>
<dbReference type="GO" id="GO:0070403">
    <property type="term" value="F:NAD+ binding"/>
    <property type="evidence" value="ECO:0007669"/>
    <property type="project" value="InterPro"/>
</dbReference>
<comment type="caution">
    <text evidence="7">The sequence shown here is derived from an EMBL/GenBank/DDBJ whole genome shotgun (WGS) entry which is preliminary data.</text>
</comment>
<evidence type="ECO:0000313" key="7">
    <source>
        <dbReference type="EMBL" id="KOF02014.1"/>
    </source>
</evidence>
<keyword evidence="2 7" id="KW-0560">Oxidoreductase</keyword>
<feature type="binding site" evidence="4">
    <location>
        <begin position="8"/>
        <end position="13"/>
    </location>
    <ligand>
        <name>NAD(+)</name>
        <dbReference type="ChEBI" id="CHEBI:57540"/>
    </ligand>
</feature>
<dbReference type="AlphaFoldDB" id="A0A0L8AHY8"/>
<dbReference type="Pfam" id="PF02737">
    <property type="entry name" value="3HCDH_N"/>
    <property type="match status" value="1"/>
</dbReference>
<dbReference type="PANTHER" id="PTHR48075">
    <property type="entry name" value="3-HYDROXYACYL-COA DEHYDROGENASE FAMILY PROTEIN"/>
    <property type="match status" value="1"/>
</dbReference>
<dbReference type="PIRSF" id="PIRSF000105">
    <property type="entry name" value="HCDH"/>
    <property type="match status" value="1"/>
</dbReference>
<gene>
    <name evidence="7" type="ORF">OB69_14920</name>
</gene>